<protein>
    <submittedName>
        <fullName evidence="3">Putative Zn-dependent peptidase</fullName>
    </submittedName>
</protein>
<proteinExistence type="predicted"/>
<dbReference type="EMBL" id="VIVQ01000003">
    <property type="protein sequence ID" value="TWE09440.1"/>
    <property type="molecule type" value="Genomic_DNA"/>
</dbReference>
<dbReference type="PANTHER" id="PTHR11851">
    <property type="entry name" value="METALLOPROTEASE"/>
    <property type="match status" value="1"/>
</dbReference>
<dbReference type="OrthoDB" id="9811314at2"/>
<dbReference type="Pfam" id="PF00675">
    <property type="entry name" value="Peptidase_M16"/>
    <property type="match status" value="1"/>
</dbReference>
<dbReference type="GO" id="GO:0046872">
    <property type="term" value="F:metal ion binding"/>
    <property type="evidence" value="ECO:0007669"/>
    <property type="project" value="InterPro"/>
</dbReference>
<dbReference type="Proteomes" id="UP000318297">
    <property type="component" value="Unassembled WGS sequence"/>
</dbReference>
<dbReference type="AlphaFoldDB" id="A0A561E1H5"/>
<dbReference type="SUPFAM" id="SSF63411">
    <property type="entry name" value="LuxS/MPP-like metallohydrolase"/>
    <property type="match status" value="2"/>
</dbReference>
<feature type="domain" description="Peptidase M16 C-terminal" evidence="2">
    <location>
        <begin position="184"/>
        <end position="351"/>
    </location>
</feature>
<evidence type="ECO:0000259" key="1">
    <source>
        <dbReference type="Pfam" id="PF00675"/>
    </source>
</evidence>
<dbReference type="Pfam" id="PF05193">
    <property type="entry name" value="Peptidase_M16_C"/>
    <property type="match status" value="1"/>
</dbReference>
<accession>A0A561E1H5</accession>
<feature type="domain" description="Peptidase M16 N-terminal" evidence="1">
    <location>
        <begin position="30"/>
        <end position="147"/>
    </location>
</feature>
<organism evidence="3 4">
    <name type="scientific">Rudaeicoccus suwonensis</name>
    <dbReference type="NCBI Taxonomy" id="657409"/>
    <lineage>
        <taxon>Bacteria</taxon>
        <taxon>Bacillati</taxon>
        <taxon>Actinomycetota</taxon>
        <taxon>Actinomycetes</taxon>
        <taxon>Micrococcales</taxon>
        <taxon>Dermacoccaceae</taxon>
        <taxon>Rudaeicoccus</taxon>
    </lineage>
</organism>
<dbReference type="InterPro" id="IPR007863">
    <property type="entry name" value="Peptidase_M16_C"/>
</dbReference>
<dbReference type="InterPro" id="IPR011765">
    <property type="entry name" value="Pept_M16_N"/>
</dbReference>
<gene>
    <name evidence="3" type="ORF">BKA23_3143</name>
</gene>
<dbReference type="PANTHER" id="PTHR11851:SF224">
    <property type="entry name" value="PROCESSING PROTEASE"/>
    <property type="match status" value="1"/>
</dbReference>
<evidence type="ECO:0000313" key="3">
    <source>
        <dbReference type="EMBL" id="TWE09440.1"/>
    </source>
</evidence>
<sequence>MVRPRPEVAPAQPWSFPKPASYQLGNGLRVELFNRPGQHVTSTRLLVPAPLVVEPRDVEGVAAMVSRTMDEGTQSHSADELAELFERDGVALGAGYAARGLTVELEATTSHTERGWELLRECLSEPVFPEAEVDRHVRQRLAEIDHEFASPGNRAALEWSSTFYESRSRASRPAWGSTESVGRITSADCVRFHQQWVRPGGATVVVAGDLDEPVVLASLERTLGQWHTESPADADDSLAAIVAEATPRLVFVDRPGSVQTEIMIGSLGPDRRAPGGWAPYPALSFVLGGAPTARLDSVLREEKGFTYGFRAGFRPRSSGGTFFAAGSVRADATVEALEIALDVLDGAGRGFTGTEARMAVDYIGKTAPARYATADAVADEAASLRLDGLSTGFVTDYLAQLATLTAADLDRAWQLWANQPRCIVLVGDAQLYADAVRSLDVGGVTVVH</sequence>
<evidence type="ECO:0000259" key="2">
    <source>
        <dbReference type="Pfam" id="PF05193"/>
    </source>
</evidence>
<reference evidence="3 4" key="1">
    <citation type="submission" date="2019-06" db="EMBL/GenBank/DDBJ databases">
        <title>Sequencing the genomes of 1000 actinobacteria strains.</title>
        <authorList>
            <person name="Klenk H.-P."/>
        </authorList>
    </citation>
    <scope>NUCLEOTIDE SEQUENCE [LARGE SCALE GENOMIC DNA]</scope>
    <source>
        <strain evidence="3 4">DSM 19560</strain>
    </source>
</reference>
<dbReference type="Gene3D" id="3.30.830.10">
    <property type="entry name" value="Metalloenzyme, LuxS/M16 peptidase-like"/>
    <property type="match status" value="2"/>
</dbReference>
<comment type="caution">
    <text evidence="3">The sequence shown here is derived from an EMBL/GenBank/DDBJ whole genome shotgun (WGS) entry which is preliminary data.</text>
</comment>
<dbReference type="InterPro" id="IPR011249">
    <property type="entry name" value="Metalloenz_LuxS/M16"/>
</dbReference>
<keyword evidence="4" id="KW-1185">Reference proteome</keyword>
<evidence type="ECO:0000313" key="4">
    <source>
        <dbReference type="Proteomes" id="UP000318297"/>
    </source>
</evidence>
<name>A0A561E1H5_9MICO</name>
<dbReference type="RefSeq" id="WP_145230094.1">
    <property type="nucleotide sequence ID" value="NZ_VIVQ01000003.1"/>
</dbReference>
<dbReference type="InterPro" id="IPR050361">
    <property type="entry name" value="MPP/UQCRC_Complex"/>
</dbReference>